<comment type="caution">
    <text evidence="10">The sequence shown here is derived from an EMBL/GenBank/DDBJ whole genome shotgun (WGS) entry which is preliminary data.</text>
</comment>
<dbReference type="PANTHER" id="PTHR10199">
    <property type="entry name" value="THROMBOSPONDIN"/>
    <property type="match status" value="1"/>
</dbReference>
<feature type="region of interest" description="Disordered" evidence="7">
    <location>
        <begin position="99"/>
        <end position="147"/>
    </location>
</feature>
<organism evidence="10 11">
    <name type="scientific">Cymbomonas tetramitiformis</name>
    <dbReference type="NCBI Taxonomy" id="36881"/>
    <lineage>
        <taxon>Eukaryota</taxon>
        <taxon>Viridiplantae</taxon>
        <taxon>Chlorophyta</taxon>
        <taxon>Pyramimonadophyceae</taxon>
        <taxon>Pyramimonadales</taxon>
        <taxon>Pyramimonadaceae</taxon>
        <taxon>Cymbomonas</taxon>
    </lineage>
</organism>
<dbReference type="Gene3D" id="2.10.25.10">
    <property type="entry name" value="Laminin"/>
    <property type="match status" value="6"/>
</dbReference>
<feature type="compositionally biased region" description="Pro residues" evidence="7">
    <location>
        <begin position="180"/>
        <end position="201"/>
    </location>
</feature>
<dbReference type="Proteomes" id="UP001190700">
    <property type="component" value="Unassembled WGS sequence"/>
</dbReference>
<name>A0AAE0L2P9_9CHLO</name>
<feature type="compositionally biased region" description="Low complexity" evidence="7">
    <location>
        <begin position="248"/>
        <end position="258"/>
    </location>
</feature>
<evidence type="ECO:0000256" key="6">
    <source>
        <dbReference type="SAM" id="Coils"/>
    </source>
</evidence>
<dbReference type="PROSITE" id="PS50026">
    <property type="entry name" value="EGF_3"/>
    <property type="match status" value="1"/>
</dbReference>
<dbReference type="CDD" id="cd00054">
    <property type="entry name" value="EGF_CA"/>
    <property type="match status" value="3"/>
</dbReference>
<feature type="compositionally biased region" description="Polar residues" evidence="7">
    <location>
        <begin position="234"/>
        <end position="244"/>
    </location>
</feature>
<dbReference type="InterPro" id="IPR049883">
    <property type="entry name" value="NOTCH1_EGF-like"/>
</dbReference>
<dbReference type="InterPro" id="IPR018097">
    <property type="entry name" value="EGF_Ca-bd_CS"/>
</dbReference>
<sequence length="3790" mass="406729">MQVVATVGLLPYGDVTHDVLQYDFYVCHGAHPANLSSNEDFEADCSFIYSCGATIGQSNEQICEGWNPSAASVWWGIKITATGGGEPWIREINLYGFPTPPPAPPSTPTLGNTSSPHLLPCSGSLLPPPGVSSRSPNLPPRLPSFSAIPAPAPTQTLLLSSFSLLHPHQAHHLLHQSHRSPPPNPSSPTPKPSSPPSPPCTPIAATWTTTGAPTPSASLFTSASTSLSMLLHLPSTSPQPTTPFLNHLPSLPSSSSQSPATFYLDDLSTADWDDDTNGVFTSDLASAAGTSTSQISLTTADATKRRRLQGRDDHAEPPGSHVSLGGRNLLASQCSDTATSCLTIQIAVLWYESDVSTGANPNSLALSVMQDPSSIFSRSSSFLLRTVKMGVGGVMASGAITVSTPSFPPQPPSPPPPPPACHIDPCFPGVECISSAVSDAAPDGWMCMGCPHGYLGDAIGELGCTDVDECAVNSGGCDNATQCVNEMGGYHCTECPEGTSGTGLLGCTDDNECLIQNGGCDYLTACTNIMASRLCGDCPAGYSGNGYDGCIDINECLASDNGGCDEYTTCINKQGSSTCTPCPEGYTGSGKLSSGGCKYAMSCTNTSEPGWEYPCALPEVTCDDSSGRVVCGDCPKGYAGQGSVSCVDHDGCADQPCFYLSEAVKVPCIDVPAPNVGYDCYSLCDADDNCCPTDYIGDGMRCNRDLCATKEACHAQAASCSMLPTGQAECGTCVAGFTGDGYLSGTSCTDVDECATGNGGCFYASECINTPGSYECGPCPPGYRGDGVTCTIPTTSCAESNGGCFKSGSIMAACNDLDTDGVTKIMPECGACPPGYEGDGVSCKDIPGCFPFACHADVQCLDVPAPGTGFQCGSCPTGFLGDGFGNASGVVDHTGCYVNKCFSNNGGCSTYTTCTNDRSTVAGRTCGACPVGMRDVNLDGTSCIEHDACDDDYGDPCFRVGDLAVKCTDIPAPGTGRTCGACPKGYEGDGAQCTDIDECSATADPPFGGCYRADAVVTTCSNTLTDENSPKGRTCGPCPAGYKGSGETTCERITTCAENNGGCWFGRGDEAWAVTQCTDIVNVGTECGPCPPGFTGTGESGCVDTDGCANSPCYPGVTCSDVKAPGDGHTCSYEGVDWRCPEGYKGDGEDCIKCILSANIVSSTIAEGKTNRIGALANQRALVVGKLDGLDSPNCTNLQGTMFEWTSIASGEPQQLTPTRNKANTLKLNMPKADLTVKTTYIVSLTAKLKGEASVATTSTLEFFVQSLPLIVRISGGEVMTGEENLLRLSAEHSEDPDAEPGDATFTWSCFRDDQTDACRYSPTVEGHAAGEALPQKMVNESITFSLEGSITGLNYTFSCTSQKGDRTTTATTRLTIYRGKPPVPVIQPLPVAKANPTEPLTMRSTVTSDDPGFLVLEWQVACSESGLDGDCRPLNLTSADLMTKTDTEALVVRADRLTPGATYLFQLLATDRIGPSSSTYAVVVNSPPSEGGVIVSPTTGVMLDTIFTVQAPSWVDEDLPLQYHLSYRVKGMANWVNLITDFIPLSDPKLYTSMSDPGNEADGYEVEVRVAVRDNLGAVAYASEWISVQEPEVLDVESGVANAQDILNNGDTDEAMRLVKGLSGALNADAYVYLSNATNTSYYNATDGYYYVLVAEDAATADDGTSRRLLAEAPAVAGTGHRRLLAVPKWEPSRRRNLLRARTAPLPRRHLLQDAGGNNITEDQKAAQRSDMLSVVSSTTGMLYATAATTDTLATSVTEVVGVPSELSNDTQASAMGLIGDLIAGTQDASSEASLSGDAASSMCNGLSNLNEAVPSNGTDATEDSAARTSEAVALLSSMGDSLLSAAVDGMDPTEVASPTLAMKVQRDRADSNTSSLYSGPITSPGSASGVAFPASLGAALQGRSTNSTSTEAPPLEKQSFDLQLTTTASDAHFAVWLNDTNATAPAPTREPTQEDYLAFAMQFREGLLEYVTPEMLSTLQASARAGSVEELKALLAEAAAAGKIPAFALELLESMEMEMIEVPSGPHEELPGASGTVSIDLKGAAAVELNEGIVLTLSLADGMHGTLTEIESRGLTFEGRAECSYWDAEQQMYTTDGCAAYPNPAPQDAGLAWKSLHFEDFDYDTQKAWTVDPALFGDCQEVWDGVLEGWNGTDAGYRKYLNYTGGENETWVESSGCPITNPNTTALCFWNWTAQMFVGEGCIVSNTQLCLCNHLGKPPTSAAEVEADATPSSSSSSSSPPGPFDLKIGMNAKLGNLGPPKMGKQPSPASLSMADILGSVVLIAIAGSIIGGAMWMAVTSNTSDTEARRAILERLIARFGTGSYGYRLIGGTWTWSMFEEENMAAIEKGSKRQARGKRKERMAAKAALMDSTLNYAKKTKMRHMVKLLQGDVGSLSEEHLSPRQRELIAEETKYNVFHDWLAWSREGPSDDSSDSDDGSESWDDVDDAAPDLSLALASTARLGTSLAVMAAAKKWRRGLPSACDPVATATGNLLRAARQYHWEQAGNNVALASPVGQPALEPPSSPTAGAVMEAYSQQRRSMWGGFRPRGSVETAGPVVEGVQGGEPATSLRETHTTMSDAAVDSLVDSAAGLFARPRAPSVAPQREAANVTRGATPPAKAAQGWGTAEGAPGKKKQKLVQKGHKHARLSSSRPQTRDQARLPPPQKATLALPQPGPNTEQLLGEGVKIGADVAAMEAGEREDAETVSWFKGFIPPPISEEELEKRNMAKLEKLGLKMREADGRGVTADDLRHREEQSDDDEFGMSDSDEEAAPPESRPGSASEELQLLPPPSDTTSPRSSREGTAASVERPAASVDRLPRACSSMSTDSDSTMDTSRSTSRATNASRALMVHPDVQQQLNAAARAVASPSPVEEHFPLFPTSDSPLPPALEDEEQDDTKQVAQVREDMDEERQRELQAALPLKTQDAYNDFMGRKREMNRKLQDLERAKQQAQGLGGIAGVAANQEIQRFTKKMVAEFKDIKTQTRNKGKVVIDDQLLGHKPAVSRRRIMIVKIKCYAQFVYLFEQLQDVHTTERLCDTLGVSLTSLQLCVPVDELRAMVQAQRKRNRAARQKAPIKEGSMLDPGESTFGKATKAGRKGEAAAMGLTDLPRTPPTPPWEGASKETVSVERMLGTALVLGYLEVHRIISAEQLELQTTRAKEVHWQLPNNRPFEWYVKVFKVYLHQNRTPKGWYYRTVLWNLVFLQNSDGSYDVTPALATALHAGDTSQFLATQANIQLQVDEIEETMPRKLQEAVANSSVQRKIWATLLALERYKRLPFGWNINPEEPPAERRDLAELATQFIHASTLNMPEFNAALLKELEDCAAKLVDGWIAARMEGISVFRAKAKAEKEEMEKDMTEEEIRQHNKAQQRRTVFMLAASHPWMAVYCGKCTDIFTRAQRCLVLANSMLLMLFTTLYLFYNRGAQCCQEFRDYLQCLPAPEPCWGYSTCQDLYKAQEDRAFPRFMYRETDSDLWNNPDDWTMEGSCQAFPQPNVVMHKVYVVMYTVAIQLPPTLLLTMLFTLGGTPYLPAFWKRSSKNFKKLMQGSKATSMELFIYFVLTVLLDTQRLSRAIARYLLVIAAVVFRSLEGARRSLMWLREINKRNKQTLRFLWETKVKGRSVNTVFQEFEAQERREQEQRYAALTTEGTFQVERATMDSLLMQLAYFLFVGGWAVLLMYLFVYSVSIRDLMGEDAENTVLGNWAVSLIIDQFGIHVVKTFAVKYTVSAIMAKLQERAKDEAGLVTWYELYIQRHLQAHYSVNQESEALDTTGGMYDTGNSMVGMDLF</sequence>
<evidence type="ECO:0000256" key="8">
    <source>
        <dbReference type="SAM" id="Phobius"/>
    </source>
</evidence>
<feature type="coiled-coil region" evidence="6">
    <location>
        <begin position="2931"/>
        <end position="2958"/>
    </location>
</feature>
<feature type="compositionally biased region" description="Acidic residues" evidence="7">
    <location>
        <begin position="2431"/>
        <end position="2448"/>
    </location>
</feature>
<feature type="compositionally biased region" description="Low complexity" evidence="7">
    <location>
        <begin position="2826"/>
        <end position="2846"/>
    </location>
</feature>
<dbReference type="PROSITE" id="PS01187">
    <property type="entry name" value="EGF_CA"/>
    <property type="match status" value="2"/>
</dbReference>
<keyword evidence="8" id="KW-0472">Membrane</keyword>
<feature type="region of interest" description="Disordered" evidence="7">
    <location>
        <begin position="171"/>
        <end position="218"/>
    </location>
</feature>
<dbReference type="EMBL" id="LGRX02010796">
    <property type="protein sequence ID" value="KAK3269687.1"/>
    <property type="molecule type" value="Genomic_DNA"/>
</dbReference>
<dbReference type="SMART" id="SM00179">
    <property type="entry name" value="EGF_CA"/>
    <property type="match status" value="6"/>
</dbReference>
<feature type="region of interest" description="Disordered" evidence="7">
    <location>
        <begin position="291"/>
        <end position="325"/>
    </location>
</feature>
<dbReference type="FunFam" id="2.10.25.10:FF:000038">
    <property type="entry name" value="Fibrillin 2"/>
    <property type="match status" value="1"/>
</dbReference>
<evidence type="ECO:0000313" key="10">
    <source>
        <dbReference type="EMBL" id="KAK3269687.1"/>
    </source>
</evidence>
<dbReference type="InterPro" id="IPR001881">
    <property type="entry name" value="EGF-like_Ca-bd_dom"/>
</dbReference>
<keyword evidence="6" id="KW-0175">Coiled coil</keyword>
<feature type="compositionally biased region" description="Basic residues" evidence="7">
    <location>
        <begin position="2635"/>
        <end position="2650"/>
    </location>
</feature>
<evidence type="ECO:0000313" key="11">
    <source>
        <dbReference type="Proteomes" id="UP001190700"/>
    </source>
</evidence>
<evidence type="ECO:0000256" key="2">
    <source>
        <dbReference type="ARBA" id="ARBA00022729"/>
    </source>
</evidence>
<feature type="region of interest" description="Disordered" evidence="7">
    <location>
        <begin position="232"/>
        <end position="258"/>
    </location>
</feature>
<keyword evidence="11" id="KW-1185">Reference proteome</keyword>
<feature type="region of interest" description="Disordered" evidence="7">
    <location>
        <begin position="2747"/>
        <end position="2846"/>
    </location>
</feature>
<reference evidence="10 11" key="1">
    <citation type="journal article" date="2015" name="Genome Biol. Evol.">
        <title>Comparative Genomics of a Bacterivorous Green Alga Reveals Evolutionary Causalities and Consequences of Phago-Mixotrophic Mode of Nutrition.</title>
        <authorList>
            <person name="Burns J.A."/>
            <person name="Paasch A."/>
            <person name="Narechania A."/>
            <person name="Kim E."/>
        </authorList>
    </citation>
    <scope>NUCLEOTIDE SEQUENCE [LARGE SCALE GENOMIC DNA]</scope>
    <source>
        <strain evidence="10 11">PLY_AMNH</strain>
    </source>
</reference>
<dbReference type="GO" id="GO:0005509">
    <property type="term" value="F:calcium ion binding"/>
    <property type="evidence" value="ECO:0007669"/>
    <property type="project" value="InterPro"/>
</dbReference>
<evidence type="ECO:0000256" key="1">
    <source>
        <dbReference type="ARBA" id="ARBA00022536"/>
    </source>
</evidence>
<feature type="compositionally biased region" description="Polar residues" evidence="7">
    <location>
        <begin position="291"/>
        <end position="301"/>
    </location>
</feature>
<accession>A0AAE0L2P9</accession>
<feature type="transmembrane region" description="Helical" evidence="8">
    <location>
        <begin position="3405"/>
        <end position="3424"/>
    </location>
</feature>
<evidence type="ECO:0000256" key="3">
    <source>
        <dbReference type="ARBA" id="ARBA00022737"/>
    </source>
</evidence>
<feature type="region of interest" description="Disordered" evidence="7">
    <location>
        <begin position="2225"/>
        <end position="2245"/>
    </location>
</feature>
<proteinExistence type="predicted"/>
<feature type="compositionally biased region" description="Acidic residues" evidence="7">
    <location>
        <begin position="2759"/>
        <end position="2775"/>
    </location>
</feature>
<feature type="region of interest" description="Disordered" evidence="7">
    <location>
        <begin position="2869"/>
        <end position="2903"/>
    </location>
</feature>
<evidence type="ECO:0000259" key="9">
    <source>
        <dbReference type="PROSITE" id="PS50026"/>
    </source>
</evidence>
<protein>
    <recommendedName>
        <fullName evidence="9">EGF-like domain-containing protein</fullName>
    </recommendedName>
</protein>
<feature type="region of interest" description="Disordered" evidence="7">
    <location>
        <begin position="3067"/>
        <end position="3127"/>
    </location>
</feature>
<feature type="transmembrane region" description="Helical" evidence="8">
    <location>
        <begin position="3505"/>
        <end position="3532"/>
    </location>
</feature>
<feature type="transmembrane region" description="Helical" evidence="8">
    <location>
        <begin position="3552"/>
        <end position="3569"/>
    </location>
</feature>
<dbReference type="InterPro" id="IPR002859">
    <property type="entry name" value="PKD/REJ-like"/>
</dbReference>
<dbReference type="SUPFAM" id="SSF57196">
    <property type="entry name" value="EGF/Laminin"/>
    <property type="match status" value="1"/>
</dbReference>
<keyword evidence="1 5" id="KW-0245">EGF-like domain</keyword>
<feature type="domain" description="EGF-like" evidence="9">
    <location>
        <begin position="750"/>
        <end position="791"/>
    </location>
</feature>
<dbReference type="Pfam" id="PF02010">
    <property type="entry name" value="REJ"/>
    <property type="match status" value="1"/>
</dbReference>
<keyword evidence="4" id="KW-1015">Disulfide bond</keyword>
<feature type="compositionally biased region" description="Low complexity" evidence="7">
    <location>
        <begin position="202"/>
        <end position="218"/>
    </location>
</feature>
<feature type="coiled-coil region" evidence="6">
    <location>
        <begin position="3345"/>
        <end position="3372"/>
    </location>
</feature>
<dbReference type="SMART" id="SM00181">
    <property type="entry name" value="EGF"/>
    <property type="match status" value="14"/>
</dbReference>
<gene>
    <name evidence="10" type="ORF">CYMTET_21883</name>
</gene>
<feature type="compositionally biased region" description="Low complexity" evidence="7">
    <location>
        <begin position="114"/>
        <end position="136"/>
    </location>
</feature>
<evidence type="ECO:0000256" key="4">
    <source>
        <dbReference type="ARBA" id="ARBA00023157"/>
    </source>
</evidence>
<evidence type="ECO:0000256" key="5">
    <source>
        <dbReference type="PROSITE-ProRule" id="PRU00076"/>
    </source>
</evidence>
<feature type="compositionally biased region" description="Basic and acidic residues" evidence="7">
    <location>
        <begin position="2747"/>
        <end position="2758"/>
    </location>
</feature>
<dbReference type="Pfam" id="PF07645">
    <property type="entry name" value="EGF_CA"/>
    <property type="match status" value="3"/>
</dbReference>
<dbReference type="InterPro" id="IPR000742">
    <property type="entry name" value="EGF"/>
</dbReference>
<feature type="transmembrane region" description="Helical" evidence="8">
    <location>
        <begin position="3667"/>
        <end position="3686"/>
    </location>
</feature>
<keyword evidence="8" id="KW-0812">Transmembrane</keyword>
<feature type="region of interest" description="Disordered" evidence="7">
    <location>
        <begin position="2599"/>
        <end position="2684"/>
    </location>
</feature>
<feature type="region of interest" description="Disordered" evidence="7">
    <location>
        <begin position="2428"/>
        <end position="2448"/>
    </location>
</feature>
<evidence type="ECO:0000256" key="7">
    <source>
        <dbReference type="SAM" id="MobiDB-lite"/>
    </source>
</evidence>
<keyword evidence="8" id="KW-1133">Transmembrane helix</keyword>
<comment type="caution">
    <text evidence="5">Lacks conserved residue(s) required for the propagation of feature annotation.</text>
</comment>
<keyword evidence="3" id="KW-0677">Repeat</keyword>
<keyword evidence="2" id="KW-0732">Signal</keyword>